<dbReference type="InterPro" id="IPR023346">
    <property type="entry name" value="Lysozyme-like_dom_sf"/>
</dbReference>
<dbReference type="EMBL" id="JBHLUH010000009">
    <property type="protein sequence ID" value="MFC0527730.1"/>
    <property type="molecule type" value="Genomic_DNA"/>
</dbReference>
<name>A0ABV6LZ64_9ACTN</name>
<dbReference type="SUPFAM" id="SSF53955">
    <property type="entry name" value="Lysozyme-like"/>
    <property type="match status" value="1"/>
</dbReference>
<gene>
    <name evidence="2" type="ORF">ACFFIA_08660</name>
</gene>
<evidence type="ECO:0000313" key="3">
    <source>
        <dbReference type="Proteomes" id="UP001589867"/>
    </source>
</evidence>
<feature type="region of interest" description="Disordered" evidence="1">
    <location>
        <begin position="90"/>
        <end position="113"/>
    </location>
</feature>
<keyword evidence="3" id="KW-1185">Reference proteome</keyword>
<evidence type="ECO:0000313" key="2">
    <source>
        <dbReference type="EMBL" id="MFC0527730.1"/>
    </source>
</evidence>
<dbReference type="RefSeq" id="WP_377248196.1">
    <property type="nucleotide sequence ID" value="NZ_JBHLUH010000009.1"/>
</dbReference>
<organism evidence="2 3">
    <name type="scientific">Phytohabitans kaempferiae</name>
    <dbReference type="NCBI Taxonomy" id="1620943"/>
    <lineage>
        <taxon>Bacteria</taxon>
        <taxon>Bacillati</taxon>
        <taxon>Actinomycetota</taxon>
        <taxon>Actinomycetes</taxon>
        <taxon>Micromonosporales</taxon>
        <taxon>Micromonosporaceae</taxon>
    </lineage>
</organism>
<comment type="caution">
    <text evidence="2">The sequence shown here is derived from an EMBL/GenBank/DDBJ whole genome shotgun (WGS) entry which is preliminary data.</text>
</comment>
<sequence length="225" mass="24514">MGRLWRRFGIRALAFALLVAGVGGGYQLGQDREDRRREITAQLTADAGQEEAAYLKRRHREYTAATARHREAERIAAEKAAAVARTEAQRAQKATDAANRKKRADELAKAEPPPFAGPIPASCNVYSGNRKTGCALLLSSGFGLDQMPCLDKLWTKESGWNHKARNPSSGAYGIPQAYPGGKMVSAGADWQTNPVTQIKWGLGYIKGRYGDPCAAWARSEDTGSY</sequence>
<reference evidence="2 3" key="1">
    <citation type="submission" date="2024-09" db="EMBL/GenBank/DDBJ databases">
        <authorList>
            <person name="Sun Q."/>
            <person name="Mori K."/>
        </authorList>
    </citation>
    <scope>NUCLEOTIDE SEQUENCE [LARGE SCALE GENOMIC DNA]</scope>
    <source>
        <strain evidence="2 3">TBRC 3947</strain>
    </source>
</reference>
<protein>
    <submittedName>
        <fullName evidence="2">Lytic transglycosylase domain-containing protein</fullName>
    </submittedName>
</protein>
<proteinExistence type="predicted"/>
<dbReference type="Proteomes" id="UP001589867">
    <property type="component" value="Unassembled WGS sequence"/>
</dbReference>
<evidence type="ECO:0000256" key="1">
    <source>
        <dbReference type="SAM" id="MobiDB-lite"/>
    </source>
</evidence>
<accession>A0ABV6LZ64</accession>